<keyword evidence="2" id="KW-0378">Hydrolase</keyword>
<feature type="compositionally biased region" description="Basic and acidic residues" evidence="1">
    <location>
        <begin position="179"/>
        <end position="190"/>
    </location>
</feature>
<dbReference type="RefSeq" id="WP_199393381.1">
    <property type="nucleotide sequence ID" value="NZ_JAEMHK010000001.1"/>
</dbReference>
<comment type="caution">
    <text evidence="2">The sequence shown here is derived from an EMBL/GenBank/DDBJ whole genome shotgun (WGS) entry which is preliminary data.</text>
</comment>
<dbReference type="Pfam" id="PF13650">
    <property type="entry name" value="Asp_protease_2"/>
    <property type="match status" value="1"/>
</dbReference>
<dbReference type="SUPFAM" id="SSF50630">
    <property type="entry name" value="Acid proteases"/>
    <property type="match status" value="1"/>
</dbReference>
<dbReference type="Proteomes" id="UP000641025">
    <property type="component" value="Unassembled WGS sequence"/>
</dbReference>
<gene>
    <name evidence="2" type="ORF">JFN90_01760</name>
</gene>
<accession>A0ABS0YM52</accession>
<organism evidence="2 3">
    <name type="scientific">Geomonas propionica</name>
    <dbReference type="NCBI Taxonomy" id="2798582"/>
    <lineage>
        <taxon>Bacteria</taxon>
        <taxon>Pseudomonadati</taxon>
        <taxon>Thermodesulfobacteriota</taxon>
        <taxon>Desulfuromonadia</taxon>
        <taxon>Geobacterales</taxon>
        <taxon>Geobacteraceae</taxon>
        <taxon>Geomonas</taxon>
    </lineage>
</organism>
<dbReference type="Gene3D" id="2.40.70.10">
    <property type="entry name" value="Acid Proteases"/>
    <property type="match status" value="1"/>
</dbReference>
<dbReference type="GO" id="GO:0008233">
    <property type="term" value="F:peptidase activity"/>
    <property type="evidence" value="ECO:0007669"/>
    <property type="project" value="UniProtKB-KW"/>
</dbReference>
<dbReference type="InterPro" id="IPR034122">
    <property type="entry name" value="Retropepsin-like_bacterial"/>
</dbReference>
<proteinExistence type="predicted"/>
<keyword evidence="3" id="KW-1185">Reference proteome</keyword>
<name>A0ABS0YM52_9BACT</name>
<dbReference type="InterPro" id="IPR001969">
    <property type="entry name" value="Aspartic_peptidase_AS"/>
</dbReference>
<dbReference type="CDD" id="cd05483">
    <property type="entry name" value="retropepsin_like_bacteria"/>
    <property type="match status" value="1"/>
</dbReference>
<evidence type="ECO:0000313" key="3">
    <source>
        <dbReference type="Proteomes" id="UP000641025"/>
    </source>
</evidence>
<evidence type="ECO:0000256" key="1">
    <source>
        <dbReference type="SAM" id="MobiDB-lite"/>
    </source>
</evidence>
<dbReference type="GO" id="GO:0006508">
    <property type="term" value="P:proteolysis"/>
    <property type="evidence" value="ECO:0007669"/>
    <property type="project" value="UniProtKB-KW"/>
</dbReference>
<protein>
    <submittedName>
        <fullName evidence="2">Clan AA aspartic protease</fullName>
    </submittedName>
</protein>
<sequence>MDLEHLCRGIKERVALELRESTEAATRRELRIAALSDVERLVFPALGRADGSVGYRRLQDAVMDLLSSIAIPLIKEGDRQSASALAKLGEACPDPLIAKKLTGYAQALSGGPARRGGPGSPARTATGLACLLTVAGVMFYLLWPYGVSEQAQLAQAQQMVEESEPIPPAQAGEPVPSRAEQDWESDRRGAEQLSSRQERAAAAPTTPSAGEVVTSVRVVDNQVLVPVTVKQGGQAIRLELVLDTGATRTALHESVASRLPIDLRSAANAQAELADGRVVRSKVVRVDAVTVGPYAHTSMDVELIAYSGSSGLHDGLLGMDFLRKHRYQIDMEHELIRWF</sequence>
<keyword evidence="2" id="KW-0645">Protease</keyword>
<feature type="region of interest" description="Disordered" evidence="1">
    <location>
        <begin position="158"/>
        <end position="210"/>
    </location>
</feature>
<dbReference type="InterPro" id="IPR021109">
    <property type="entry name" value="Peptidase_aspartic_dom_sf"/>
</dbReference>
<evidence type="ECO:0000313" key="2">
    <source>
        <dbReference type="EMBL" id="MBJ6798857.1"/>
    </source>
</evidence>
<dbReference type="EMBL" id="JAEMHK010000001">
    <property type="protein sequence ID" value="MBJ6798857.1"/>
    <property type="molecule type" value="Genomic_DNA"/>
</dbReference>
<dbReference type="PROSITE" id="PS00141">
    <property type="entry name" value="ASP_PROTEASE"/>
    <property type="match status" value="1"/>
</dbReference>
<reference evidence="2 3" key="1">
    <citation type="submission" date="2020-12" db="EMBL/GenBank/DDBJ databases">
        <title>Geomonas sp. Red259, isolated from paddy soil.</title>
        <authorList>
            <person name="Xu Z."/>
            <person name="Zhang Z."/>
            <person name="Masuda Y."/>
            <person name="Itoh H."/>
            <person name="Senoo K."/>
        </authorList>
    </citation>
    <scope>NUCLEOTIDE SEQUENCE [LARGE SCALE GENOMIC DNA]</scope>
    <source>
        <strain evidence="2 3">Red259</strain>
    </source>
</reference>